<keyword evidence="3" id="KW-0808">Transferase</keyword>
<dbReference type="InterPro" id="IPR011990">
    <property type="entry name" value="TPR-like_helical_dom_sf"/>
</dbReference>
<keyword evidence="5 12" id="KW-0418">Kinase</keyword>
<evidence type="ECO:0000256" key="5">
    <source>
        <dbReference type="ARBA" id="ARBA00022777"/>
    </source>
</evidence>
<feature type="region of interest" description="Disordered" evidence="10">
    <location>
        <begin position="101"/>
        <end position="150"/>
    </location>
</feature>
<gene>
    <name evidence="12" type="ORF">Apa02nite_088380</name>
</gene>
<dbReference type="Gene3D" id="1.10.510.10">
    <property type="entry name" value="Transferase(Phosphotransferase) domain 1"/>
    <property type="match status" value="1"/>
</dbReference>
<dbReference type="PROSITE" id="PS50011">
    <property type="entry name" value="PROTEIN_KINASE_DOM"/>
    <property type="match status" value="1"/>
</dbReference>
<evidence type="ECO:0000256" key="4">
    <source>
        <dbReference type="ARBA" id="ARBA00022741"/>
    </source>
</evidence>
<feature type="compositionally biased region" description="Gly residues" evidence="10">
    <location>
        <begin position="38"/>
        <end position="50"/>
    </location>
</feature>
<dbReference type="Gene3D" id="1.25.40.10">
    <property type="entry name" value="Tetratricopeptide repeat domain"/>
    <property type="match status" value="1"/>
</dbReference>
<dbReference type="InterPro" id="IPR011009">
    <property type="entry name" value="Kinase-like_dom_sf"/>
</dbReference>
<dbReference type="InterPro" id="IPR031636">
    <property type="entry name" value="PknG_TPR"/>
</dbReference>
<dbReference type="PANTHER" id="PTHR24363">
    <property type="entry name" value="SERINE/THREONINE PROTEIN KINASE"/>
    <property type="match status" value="1"/>
</dbReference>
<comment type="catalytic activity">
    <reaction evidence="7">
        <text>L-threonyl-[protein] + ATP = O-phospho-L-threonyl-[protein] + ADP + H(+)</text>
        <dbReference type="Rhea" id="RHEA:46608"/>
        <dbReference type="Rhea" id="RHEA-COMP:11060"/>
        <dbReference type="Rhea" id="RHEA-COMP:11605"/>
        <dbReference type="ChEBI" id="CHEBI:15378"/>
        <dbReference type="ChEBI" id="CHEBI:30013"/>
        <dbReference type="ChEBI" id="CHEBI:30616"/>
        <dbReference type="ChEBI" id="CHEBI:61977"/>
        <dbReference type="ChEBI" id="CHEBI:456216"/>
        <dbReference type="EC" id="2.7.11.1"/>
    </reaction>
</comment>
<comment type="catalytic activity">
    <reaction evidence="8">
        <text>L-seryl-[protein] + ATP = O-phospho-L-seryl-[protein] + ADP + H(+)</text>
        <dbReference type="Rhea" id="RHEA:17989"/>
        <dbReference type="Rhea" id="RHEA-COMP:9863"/>
        <dbReference type="Rhea" id="RHEA-COMP:11604"/>
        <dbReference type="ChEBI" id="CHEBI:15378"/>
        <dbReference type="ChEBI" id="CHEBI:29999"/>
        <dbReference type="ChEBI" id="CHEBI:30616"/>
        <dbReference type="ChEBI" id="CHEBI:83421"/>
        <dbReference type="ChEBI" id="CHEBI:456216"/>
        <dbReference type="EC" id="2.7.11.1"/>
    </reaction>
</comment>
<evidence type="ECO:0000259" key="11">
    <source>
        <dbReference type="PROSITE" id="PS50011"/>
    </source>
</evidence>
<feature type="region of interest" description="Disordered" evidence="10">
    <location>
        <begin position="26"/>
        <end position="75"/>
    </location>
</feature>
<dbReference type="Proteomes" id="UP000624709">
    <property type="component" value="Unassembled WGS sequence"/>
</dbReference>
<dbReference type="CDD" id="cd14014">
    <property type="entry name" value="STKc_PknB_like"/>
    <property type="match status" value="1"/>
</dbReference>
<dbReference type="RefSeq" id="WP_239164980.1">
    <property type="nucleotide sequence ID" value="NZ_BAAATY010000012.1"/>
</dbReference>
<proteinExistence type="predicted"/>
<evidence type="ECO:0000256" key="2">
    <source>
        <dbReference type="ARBA" id="ARBA00022527"/>
    </source>
</evidence>
<dbReference type="SUPFAM" id="SSF48452">
    <property type="entry name" value="TPR-like"/>
    <property type="match status" value="1"/>
</dbReference>
<evidence type="ECO:0000256" key="3">
    <source>
        <dbReference type="ARBA" id="ARBA00022679"/>
    </source>
</evidence>
<evidence type="ECO:0000313" key="13">
    <source>
        <dbReference type="Proteomes" id="UP000624709"/>
    </source>
</evidence>
<evidence type="ECO:0000256" key="10">
    <source>
        <dbReference type="SAM" id="MobiDB-lite"/>
    </source>
</evidence>
<evidence type="ECO:0000313" key="12">
    <source>
        <dbReference type="EMBL" id="GIE72730.1"/>
    </source>
</evidence>
<feature type="compositionally biased region" description="Low complexity" evidence="10">
    <location>
        <begin position="51"/>
        <end position="75"/>
    </location>
</feature>
<name>A0ABQ4BR52_9ACTN</name>
<evidence type="ECO:0000256" key="7">
    <source>
        <dbReference type="ARBA" id="ARBA00047899"/>
    </source>
</evidence>
<dbReference type="SUPFAM" id="SSF56112">
    <property type="entry name" value="Protein kinase-like (PK-like)"/>
    <property type="match status" value="1"/>
</dbReference>
<evidence type="ECO:0000256" key="1">
    <source>
        <dbReference type="ARBA" id="ARBA00012513"/>
    </source>
</evidence>
<dbReference type="Gene3D" id="3.30.200.20">
    <property type="entry name" value="Phosphorylase Kinase, domain 1"/>
    <property type="match status" value="1"/>
</dbReference>
<dbReference type="Pfam" id="PF00069">
    <property type="entry name" value="Pkinase"/>
    <property type="match status" value="1"/>
</dbReference>
<comment type="caution">
    <text evidence="12">The sequence shown here is derived from an EMBL/GenBank/DDBJ whole genome shotgun (WGS) entry which is preliminary data.</text>
</comment>
<keyword evidence="13" id="KW-1185">Reference proteome</keyword>
<keyword evidence="9" id="KW-0175">Coiled coil</keyword>
<evidence type="ECO:0000256" key="8">
    <source>
        <dbReference type="ARBA" id="ARBA00048679"/>
    </source>
</evidence>
<organism evidence="12 13">
    <name type="scientific">Actinoplanes palleronii</name>
    <dbReference type="NCBI Taxonomy" id="113570"/>
    <lineage>
        <taxon>Bacteria</taxon>
        <taxon>Bacillati</taxon>
        <taxon>Actinomycetota</taxon>
        <taxon>Actinomycetes</taxon>
        <taxon>Micromonosporales</taxon>
        <taxon>Micromonosporaceae</taxon>
        <taxon>Actinoplanes</taxon>
    </lineage>
</organism>
<dbReference type="PANTHER" id="PTHR24363:SF0">
    <property type="entry name" value="SERINE_THREONINE KINASE LIKE DOMAIN CONTAINING 1"/>
    <property type="match status" value="1"/>
</dbReference>
<evidence type="ECO:0000256" key="6">
    <source>
        <dbReference type="ARBA" id="ARBA00022840"/>
    </source>
</evidence>
<protein>
    <recommendedName>
        <fullName evidence="1">non-specific serine/threonine protein kinase</fullName>
        <ecNumber evidence="1">2.7.11.1</ecNumber>
    </recommendedName>
</protein>
<dbReference type="InterPro" id="IPR031634">
    <property type="entry name" value="PknG_rubred"/>
</dbReference>
<dbReference type="GO" id="GO:0016301">
    <property type="term" value="F:kinase activity"/>
    <property type="evidence" value="ECO:0007669"/>
    <property type="project" value="UniProtKB-KW"/>
</dbReference>
<evidence type="ECO:0000256" key="9">
    <source>
        <dbReference type="SAM" id="Coils"/>
    </source>
</evidence>
<keyword evidence="4" id="KW-0547">Nucleotide-binding</keyword>
<dbReference type="EMBL" id="BOMS01000156">
    <property type="protein sequence ID" value="GIE72730.1"/>
    <property type="molecule type" value="Genomic_DNA"/>
</dbReference>
<keyword evidence="2" id="KW-0723">Serine/threonine-protein kinase</keyword>
<keyword evidence="6" id="KW-0067">ATP-binding</keyword>
<dbReference type="InterPro" id="IPR000719">
    <property type="entry name" value="Prot_kinase_dom"/>
</dbReference>
<accession>A0ABQ4BR52</accession>
<dbReference type="Pfam" id="PF16919">
    <property type="entry name" value="PknG_rubred"/>
    <property type="match status" value="1"/>
</dbReference>
<feature type="domain" description="Protein kinase" evidence="11">
    <location>
        <begin position="226"/>
        <end position="505"/>
    </location>
</feature>
<dbReference type="Pfam" id="PF16918">
    <property type="entry name" value="PknG_TPR"/>
    <property type="match status" value="1"/>
</dbReference>
<dbReference type="EC" id="2.7.11.1" evidence="1"/>
<sequence length="809" mass="85551">MKCQRNCPGTIEDGYCDTCGLAPAKASSTPTKAEISGSGTGSAGSGGTAGSSGTTASTGTAGSTGTAPSAAADTGKCARQGCDGTIEDGYCDTCGLAPAGKSGVPQPRTATAASTRSGTQHSSRTTGSLSTRTGGSRRGSGRTGSSRRFGSGLVEITPIAKVDPSSTLMADPQVPESKRYCAKCNNPVGRSHGDRPGRTSGFCPSCGEAFNFTPKLVKGDVVGGQYEVAGALAHGGLGWVYLAVDLRVSKRWVVLKGLLNSGDEDALAAALAEQRFLAEVEHPNIVKIYNFVEHDGAGYIVMEYVGGKSLKDMLKSRMQANGGAADPLPLDQALEFVIEIMPAFGYLHERGLIFCDFKPDNVIQSGDQMRLIDLGGVVHVDDQEAALYGTVGYQAPEMATDGPSIASDLYTIGRTLAVLTTDFRGYQSTFKESLPDRDSFELYKTHEAFYRLLDRATRPNPHDRFVDAGEMQEQMLGVLRQVVAAQGTPKPAPSKVFTGELRTDLKSDAPRWQDLPTPLIDLTDPAAGFLASITVTDPAEVLALLKHAPQETVEVRLRAIRAQIDLGARSGSFGDAVAARDAFVGADGADWRLAWYDGLLALAGQDWAKARERFDAVWSALPGELAPQLALGFAEELAERQKVAAGYYDVVSRTDPSYTTAAAGLARCRLFGGDRSGAVEAYQRVPGTSSAYAISQVGAVRALVRPHPSALVDIKALTDAAALIERLEVERAQLAELRAELLEQALTSLRGGSRIPAAVLGGPRTGDTGEKDVRFALEDAYREMARAAHGPEKIRLVDLANAARPRTRT</sequence>
<reference evidence="12 13" key="1">
    <citation type="submission" date="2021-01" db="EMBL/GenBank/DDBJ databases">
        <title>Whole genome shotgun sequence of Actinoplanes palleronii NBRC 14916.</title>
        <authorList>
            <person name="Komaki H."/>
            <person name="Tamura T."/>
        </authorList>
    </citation>
    <scope>NUCLEOTIDE SEQUENCE [LARGE SCALE GENOMIC DNA]</scope>
    <source>
        <strain evidence="12 13">NBRC 14916</strain>
    </source>
</reference>
<feature type="compositionally biased region" description="Low complexity" evidence="10">
    <location>
        <begin position="108"/>
        <end position="134"/>
    </location>
</feature>
<feature type="coiled-coil region" evidence="9">
    <location>
        <begin position="717"/>
        <end position="744"/>
    </location>
</feature>